<dbReference type="EMBL" id="UIGY01000044">
    <property type="protein sequence ID" value="SUZ09186.1"/>
    <property type="molecule type" value="Genomic_DNA"/>
</dbReference>
<evidence type="ECO:0000313" key="4">
    <source>
        <dbReference type="Proteomes" id="UP000053110"/>
    </source>
</evidence>
<dbReference type="AlphaFoldDB" id="A0A061HI76"/>
<sequence length="164" mass="18848">MPEWKDINLEIESENDSIIRDVPLGPEKNAKLESVKIKLDKIPELIKSKILHDFVKKVEPQDKISSDISESNIIQGKRKPGKRVVESRKIHRKNLPPPPKNHQEVLRHEYSTGFKAAEMKEFNTLFENKLYQKVSEEEIKNMKADGTLDINSDSEGIHLVDSPL</sequence>
<name>A0A061HI76_BLUGR</name>
<evidence type="ECO:0000313" key="3">
    <source>
        <dbReference type="EMBL" id="SUZ09186.1"/>
    </source>
</evidence>
<reference evidence="3" key="3">
    <citation type="submission" date="2018-07" db="EMBL/GenBank/DDBJ databases">
        <authorList>
            <person name="Quirk P.G."/>
            <person name="Krulwich T.A."/>
        </authorList>
    </citation>
    <scope>NUCLEOTIDE SEQUENCE</scope>
    <source>
        <strain evidence="3">96224</strain>
    </source>
</reference>
<dbReference type="EMBL" id="KE375017">
    <property type="protein sequence ID" value="EPQ65880.1"/>
    <property type="molecule type" value="Genomic_DNA"/>
</dbReference>
<feature type="region of interest" description="Disordered" evidence="1">
    <location>
        <begin position="69"/>
        <end position="104"/>
    </location>
</feature>
<gene>
    <name evidence="2" type="ORF">BGT96224_A21220</name>
    <name evidence="3" type="ORF">BGT96224V2_LOCUS2361</name>
</gene>
<proteinExistence type="predicted"/>
<feature type="non-terminal residue" evidence="3">
    <location>
        <position position="164"/>
    </location>
</feature>
<organism evidence="3">
    <name type="scientific">Blumeria graminis f. sp. tritici 96224</name>
    <dbReference type="NCBI Taxonomy" id="1268274"/>
    <lineage>
        <taxon>Eukaryota</taxon>
        <taxon>Fungi</taxon>
        <taxon>Dikarya</taxon>
        <taxon>Ascomycota</taxon>
        <taxon>Pezizomycotina</taxon>
        <taxon>Leotiomycetes</taxon>
        <taxon>Erysiphales</taxon>
        <taxon>Erysiphaceae</taxon>
        <taxon>Blumeria</taxon>
    </lineage>
</organism>
<evidence type="ECO:0000256" key="1">
    <source>
        <dbReference type="SAM" id="MobiDB-lite"/>
    </source>
</evidence>
<evidence type="ECO:0000313" key="2">
    <source>
        <dbReference type="EMBL" id="EPQ65880.1"/>
    </source>
</evidence>
<reference evidence="2" key="2">
    <citation type="submission" date="2013-01" db="EMBL/GenBank/DDBJ databases">
        <title>The wheat powdery mildew genome reveals unique evolution of an obligate biotroph.</title>
        <authorList>
            <person name="Oberhaensli S."/>
            <person name="Wicker T."/>
            <person name="Keller B."/>
        </authorList>
    </citation>
    <scope>NUCLEOTIDE SEQUENCE</scope>
    <source>
        <strain evidence="2">96224</strain>
    </source>
</reference>
<reference evidence="4" key="1">
    <citation type="journal article" date="2013" name="Nat. Genet.">
        <title>The wheat powdery mildew genome shows the unique evolution of an obligate biotroph.</title>
        <authorList>
            <person name="Wicker T."/>
            <person name="Oberhaensli S."/>
            <person name="Parlange F."/>
            <person name="Buchmann J.P."/>
            <person name="Shatalina M."/>
            <person name="Roffler S."/>
            <person name="Ben-David R."/>
            <person name="Dolezel J."/>
            <person name="Simkova H."/>
            <person name="Schulze-Lefert P."/>
            <person name="Spanu P.D."/>
            <person name="Bruggmann R."/>
            <person name="Amselem J."/>
            <person name="Quesneville H."/>
            <person name="Ver Loren van Themaat E."/>
            <person name="Paape T."/>
            <person name="Shimizu K.K."/>
            <person name="Keller B."/>
        </authorList>
    </citation>
    <scope>NUCLEOTIDE SEQUENCE [LARGE SCALE GENOMIC DNA]</scope>
    <source>
        <strain evidence="4">96224</strain>
    </source>
</reference>
<accession>A0A061HI76</accession>
<dbReference type="HOGENOM" id="CLU_1618734_0_0_1"/>
<dbReference type="Proteomes" id="UP000053110">
    <property type="component" value="Unassembled WGS sequence"/>
</dbReference>
<dbReference type="OrthoDB" id="4772102at2759"/>
<protein>
    <submittedName>
        <fullName evidence="3">BgtA-21220</fullName>
    </submittedName>
</protein>